<evidence type="ECO:0000256" key="1">
    <source>
        <dbReference type="PROSITE-ProRule" id="PRU01005"/>
    </source>
</evidence>
<name>A0A0D8X7S4_DICVI</name>
<evidence type="ECO:0000313" key="5">
    <source>
        <dbReference type="Proteomes" id="UP000053766"/>
    </source>
</evidence>
<dbReference type="SMART" id="SM00254">
    <property type="entry name" value="ShKT"/>
    <property type="match status" value="1"/>
</dbReference>
<reference evidence="4 5" key="1">
    <citation type="submission" date="2013-11" db="EMBL/GenBank/DDBJ databases">
        <title>Draft genome of the bovine lungworm Dictyocaulus viviparus.</title>
        <authorList>
            <person name="Mitreva M."/>
        </authorList>
    </citation>
    <scope>NUCLEOTIDE SEQUENCE [LARGE SCALE GENOMIC DNA]</scope>
    <source>
        <strain evidence="4 5">HannoverDv2000</strain>
    </source>
</reference>
<accession>A0A0D8X7S4</accession>
<proteinExistence type="predicted"/>
<dbReference type="Proteomes" id="UP000053766">
    <property type="component" value="Unassembled WGS sequence"/>
</dbReference>
<gene>
    <name evidence="4" type="ORF">DICVIV_13443</name>
</gene>
<dbReference type="Gene3D" id="1.10.10.1940">
    <property type="match status" value="1"/>
</dbReference>
<organism evidence="4 5">
    <name type="scientific">Dictyocaulus viviparus</name>
    <name type="common">Bovine lungworm</name>
    <dbReference type="NCBI Taxonomy" id="29172"/>
    <lineage>
        <taxon>Eukaryota</taxon>
        <taxon>Metazoa</taxon>
        <taxon>Ecdysozoa</taxon>
        <taxon>Nematoda</taxon>
        <taxon>Chromadorea</taxon>
        <taxon>Rhabditida</taxon>
        <taxon>Rhabditina</taxon>
        <taxon>Rhabditomorpha</taxon>
        <taxon>Strongyloidea</taxon>
        <taxon>Metastrongylidae</taxon>
        <taxon>Dictyocaulus</taxon>
    </lineage>
</organism>
<dbReference type="AlphaFoldDB" id="A0A0D8X7S4"/>
<sequence length="112" mass="12331">MVTVSTVLASTLNITDPSQAPFSQTVLPTPCPTSDPLLRSTSTIESPTTSTTSTTEIPLPTRKPTRPKTTCRDRYRFYCRRLAASGFCTSPEYDENEKREKCPATCGFCNNS</sequence>
<feature type="compositionally biased region" description="Low complexity" evidence="2">
    <location>
        <begin position="40"/>
        <end position="62"/>
    </location>
</feature>
<feature type="compositionally biased region" description="Polar residues" evidence="2">
    <location>
        <begin position="8"/>
        <end position="27"/>
    </location>
</feature>
<protein>
    <submittedName>
        <fullName evidence="4">ShTK domain protein</fullName>
    </submittedName>
</protein>
<reference evidence="5" key="2">
    <citation type="journal article" date="2016" name="Sci. Rep.">
        <title>Dictyocaulus viviparus genome, variome and transcriptome elucidate lungworm biology and support future intervention.</title>
        <authorList>
            <person name="McNulty S.N."/>
            <person name="Strube C."/>
            <person name="Rosa B.A."/>
            <person name="Martin J.C."/>
            <person name="Tyagi R."/>
            <person name="Choi Y.J."/>
            <person name="Wang Q."/>
            <person name="Hallsworth Pepin K."/>
            <person name="Zhang X."/>
            <person name="Ozersky P."/>
            <person name="Wilson R.K."/>
            <person name="Sternberg P.W."/>
            <person name="Gasser R.B."/>
            <person name="Mitreva M."/>
        </authorList>
    </citation>
    <scope>NUCLEOTIDE SEQUENCE [LARGE SCALE GENOMIC DNA]</scope>
    <source>
        <strain evidence="5">HannoverDv2000</strain>
    </source>
</reference>
<evidence type="ECO:0000313" key="4">
    <source>
        <dbReference type="EMBL" id="KJH40598.1"/>
    </source>
</evidence>
<comment type="caution">
    <text evidence="1">Lacks conserved residue(s) required for the propagation of feature annotation.</text>
</comment>
<feature type="region of interest" description="Disordered" evidence="2">
    <location>
        <begin position="8"/>
        <end position="68"/>
    </location>
</feature>
<dbReference type="InterPro" id="IPR003582">
    <property type="entry name" value="ShKT_dom"/>
</dbReference>
<dbReference type="EMBL" id="KN717093">
    <property type="protein sequence ID" value="KJH40598.1"/>
    <property type="molecule type" value="Genomic_DNA"/>
</dbReference>
<feature type="domain" description="ShKT" evidence="3">
    <location>
        <begin position="71"/>
        <end position="109"/>
    </location>
</feature>
<evidence type="ECO:0000256" key="2">
    <source>
        <dbReference type="SAM" id="MobiDB-lite"/>
    </source>
</evidence>
<evidence type="ECO:0000259" key="3">
    <source>
        <dbReference type="PROSITE" id="PS51670"/>
    </source>
</evidence>
<keyword evidence="5" id="KW-1185">Reference proteome</keyword>
<dbReference type="OrthoDB" id="5825018at2759"/>
<dbReference type="PROSITE" id="PS51670">
    <property type="entry name" value="SHKT"/>
    <property type="match status" value="1"/>
</dbReference>
<dbReference type="Pfam" id="PF01549">
    <property type="entry name" value="ShK"/>
    <property type="match status" value="1"/>
</dbReference>